<keyword evidence="2 5" id="KW-0812">Transmembrane</keyword>
<dbReference type="EMBL" id="JACJVN010000041">
    <property type="protein sequence ID" value="MBB6677967.1"/>
    <property type="molecule type" value="Genomic_DNA"/>
</dbReference>
<dbReference type="Proteomes" id="UP000574133">
    <property type="component" value="Unassembled WGS sequence"/>
</dbReference>
<keyword evidence="3 5" id="KW-1133">Transmembrane helix</keyword>
<dbReference type="InterPro" id="IPR051533">
    <property type="entry name" value="WaaL-like"/>
</dbReference>
<comment type="subcellular location">
    <subcellularLocation>
        <location evidence="1">Membrane</location>
        <topology evidence="1">Multi-pass membrane protein</topology>
    </subcellularLocation>
</comment>
<evidence type="ECO:0000256" key="3">
    <source>
        <dbReference type="ARBA" id="ARBA00022989"/>
    </source>
</evidence>
<gene>
    <name evidence="7" type="ORF">H4Q31_11595</name>
</gene>
<keyword evidence="8" id="KW-1185">Reference proteome</keyword>
<feature type="transmembrane region" description="Helical" evidence="5">
    <location>
        <begin position="40"/>
        <end position="58"/>
    </location>
</feature>
<dbReference type="PANTHER" id="PTHR37422">
    <property type="entry name" value="TEICHURONIC ACID BIOSYNTHESIS PROTEIN TUAE"/>
    <property type="match status" value="1"/>
</dbReference>
<feature type="transmembrane region" description="Helical" evidence="5">
    <location>
        <begin position="242"/>
        <end position="261"/>
    </location>
</feature>
<protein>
    <submittedName>
        <fullName evidence="7">O-antigen ligase family protein</fullName>
    </submittedName>
</protein>
<evidence type="ECO:0000256" key="2">
    <source>
        <dbReference type="ARBA" id="ARBA00022692"/>
    </source>
</evidence>
<dbReference type="Pfam" id="PF04932">
    <property type="entry name" value="Wzy_C"/>
    <property type="match status" value="1"/>
</dbReference>
<name>A0A841TG94_9BACL</name>
<sequence>MTRGLRIVGLLGAIALAITLGCSAYRSGLFFDSDFYWLELSIITCAVLAGIAGCWSFVPWRVKPWSLAPFAIAAVYALVYMLQPASTKGTADAFLRWTAYASWMVLLGILMADSLRRKAAWAGLQAVGAFLVIGGWLGWFDWLRFPEIIFRSNEAALAANGARLAGFLQYPNAFGAVVAAFALMQWQLIASERRTESLASSLLLVPTLGALFLTESRGALLALAIGFVIAAALRKPEQRGSGFAAAGIAAALAAAAASKAFEAMKQGRPGDGMWALIAATLVGGGLLFVIRNSGLYSGRRRWGARCAKAVKVAASTPGGLFLLVMGMFAAYLLLAGGGTAGARVVGHFETAAARQMYYADALRMFRDHPWLGTGGESWRMLVGLYQSEPYIGNEVHSGYLEMLIDTGLLGIVLLLGMLAWYACKLRRGAPGVWGPAAVLLSHAAIDFDWSYGFAWLLLFYWLALHLSAREQEPAPGAGVYAAAQPGPRRPRTAWPPRLAAPLCAALLLGFAAAALPAAWRSAAAASEQDAALAAAAPGARAAHLRAALEADPSWTTVRLQLAALLPMQERASLLAAGLRYEPQSAPLELELGATYAELGQPALARDHLREGLRLGRYDREAQNAAIARMATLADRLAYAGRGDEARTAAAAAVEFFESYRELYRQTYAGQANPWEDKKLALFVSAKTNAARAMALLGRTEEARSLLLEVMQENSPEWSQEAAERLKRLEEAEG</sequence>
<feature type="transmembrane region" description="Helical" evidence="5">
    <location>
        <begin position="65"/>
        <end position="82"/>
    </location>
</feature>
<comment type="caution">
    <text evidence="7">The sequence shown here is derived from an EMBL/GenBank/DDBJ whole genome shotgun (WGS) entry which is preliminary data.</text>
</comment>
<feature type="transmembrane region" description="Helical" evidence="5">
    <location>
        <begin position="273"/>
        <end position="291"/>
    </location>
</feature>
<organism evidence="7 8">
    <name type="scientific">Cohnella lubricantis</name>
    <dbReference type="NCBI Taxonomy" id="2163172"/>
    <lineage>
        <taxon>Bacteria</taxon>
        <taxon>Bacillati</taxon>
        <taxon>Bacillota</taxon>
        <taxon>Bacilli</taxon>
        <taxon>Bacillales</taxon>
        <taxon>Paenibacillaceae</taxon>
        <taxon>Cohnella</taxon>
    </lineage>
</organism>
<feature type="transmembrane region" description="Helical" evidence="5">
    <location>
        <begin position="402"/>
        <end position="421"/>
    </location>
</feature>
<evidence type="ECO:0000259" key="6">
    <source>
        <dbReference type="Pfam" id="PF04932"/>
    </source>
</evidence>
<feature type="transmembrane region" description="Helical" evidence="5">
    <location>
        <begin position="119"/>
        <end position="139"/>
    </location>
</feature>
<dbReference type="AlphaFoldDB" id="A0A841TG94"/>
<dbReference type="SUPFAM" id="SSF48452">
    <property type="entry name" value="TPR-like"/>
    <property type="match status" value="1"/>
</dbReference>
<keyword evidence="4 5" id="KW-0472">Membrane</keyword>
<dbReference type="PANTHER" id="PTHR37422:SF23">
    <property type="entry name" value="TEICHURONIC ACID BIOSYNTHESIS PROTEIN TUAE"/>
    <property type="match status" value="1"/>
</dbReference>
<feature type="transmembrane region" description="Helical" evidence="5">
    <location>
        <begin position="498"/>
        <end position="519"/>
    </location>
</feature>
<evidence type="ECO:0000256" key="1">
    <source>
        <dbReference type="ARBA" id="ARBA00004141"/>
    </source>
</evidence>
<evidence type="ECO:0000313" key="7">
    <source>
        <dbReference type="EMBL" id="MBB6677967.1"/>
    </source>
</evidence>
<keyword evidence="7" id="KW-0436">Ligase</keyword>
<dbReference type="InterPro" id="IPR011990">
    <property type="entry name" value="TPR-like_helical_dom_sf"/>
</dbReference>
<dbReference type="GO" id="GO:0016020">
    <property type="term" value="C:membrane"/>
    <property type="evidence" value="ECO:0007669"/>
    <property type="project" value="UniProtKB-SubCell"/>
</dbReference>
<dbReference type="GO" id="GO:0016874">
    <property type="term" value="F:ligase activity"/>
    <property type="evidence" value="ECO:0007669"/>
    <property type="project" value="UniProtKB-KW"/>
</dbReference>
<evidence type="ECO:0000313" key="8">
    <source>
        <dbReference type="Proteomes" id="UP000574133"/>
    </source>
</evidence>
<feature type="transmembrane region" description="Helical" evidence="5">
    <location>
        <begin position="94"/>
        <end position="112"/>
    </location>
</feature>
<proteinExistence type="predicted"/>
<dbReference type="RefSeq" id="WP_185179242.1">
    <property type="nucleotide sequence ID" value="NZ_CBCSEP010000023.1"/>
</dbReference>
<feature type="domain" description="O-antigen ligase-related" evidence="6">
    <location>
        <begin position="281"/>
        <end position="415"/>
    </location>
</feature>
<dbReference type="PROSITE" id="PS51257">
    <property type="entry name" value="PROKAR_LIPOPROTEIN"/>
    <property type="match status" value="1"/>
</dbReference>
<dbReference type="Gene3D" id="1.25.40.10">
    <property type="entry name" value="Tetratricopeptide repeat domain"/>
    <property type="match status" value="1"/>
</dbReference>
<dbReference type="InterPro" id="IPR007016">
    <property type="entry name" value="O-antigen_ligase-rel_domated"/>
</dbReference>
<feature type="transmembrane region" description="Helical" evidence="5">
    <location>
        <begin position="312"/>
        <end position="334"/>
    </location>
</feature>
<feature type="transmembrane region" description="Helical" evidence="5">
    <location>
        <begin position="219"/>
        <end position="235"/>
    </location>
</feature>
<accession>A0A841TG94</accession>
<evidence type="ECO:0000256" key="4">
    <source>
        <dbReference type="ARBA" id="ARBA00023136"/>
    </source>
</evidence>
<evidence type="ECO:0000256" key="5">
    <source>
        <dbReference type="SAM" id="Phobius"/>
    </source>
</evidence>
<reference evidence="7 8" key="1">
    <citation type="submission" date="2020-08" db="EMBL/GenBank/DDBJ databases">
        <title>Cohnella phylogeny.</title>
        <authorList>
            <person name="Dunlap C."/>
        </authorList>
    </citation>
    <scope>NUCLEOTIDE SEQUENCE [LARGE SCALE GENOMIC DNA]</scope>
    <source>
        <strain evidence="7 8">DSM 103658</strain>
    </source>
</reference>